<evidence type="ECO:0000313" key="2">
    <source>
        <dbReference type="Proteomes" id="UP000828048"/>
    </source>
</evidence>
<dbReference type="Proteomes" id="UP000828048">
    <property type="component" value="Chromosome 5"/>
</dbReference>
<reference evidence="1 2" key="1">
    <citation type="journal article" date="2021" name="Hortic Res">
        <title>High-quality reference genome and annotation aids understanding of berry development for evergreen blueberry (Vaccinium darrowii).</title>
        <authorList>
            <person name="Yu J."/>
            <person name="Hulse-Kemp A.M."/>
            <person name="Babiker E."/>
            <person name="Staton M."/>
        </authorList>
    </citation>
    <scope>NUCLEOTIDE SEQUENCE [LARGE SCALE GENOMIC DNA]</scope>
    <source>
        <strain evidence="2">cv. NJ 8807/NJ 8810</strain>
        <tissue evidence="1">Young leaf</tissue>
    </source>
</reference>
<dbReference type="EMBL" id="CM037155">
    <property type="protein sequence ID" value="KAH7846204.1"/>
    <property type="molecule type" value="Genomic_DNA"/>
</dbReference>
<sequence length="75" mass="8588">MAKEMSSYMHNWVEVAPAPLISPRKPSSRFPKLETIAEEESARFADIVPNKALYLLPMVLSIVSYVWINKYYVVA</sequence>
<gene>
    <name evidence="1" type="ORF">Vadar_011197</name>
</gene>
<proteinExistence type="predicted"/>
<name>A0ACB7XY37_9ERIC</name>
<evidence type="ECO:0000313" key="1">
    <source>
        <dbReference type="EMBL" id="KAH7846204.1"/>
    </source>
</evidence>
<protein>
    <submittedName>
        <fullName evidence="1">Uncharacterized protein</fullName>
    </submittedName>
</protein>
<accession>A0ACB7XY37</accession>
<comment type="caution">
    <text evidence="1">The sequence shown here is derived from an EMBL/GenBank/DDBJ whole genome shotgun (WGS) entry which is preliminary data.</text>
</comment>
<keyword evidence="2" id="KW-1185">Reference proteome</keyword>
<organism evidence="1 2">
    <name type="scientific">Vaccinium darrowii</name>
    <dbReference type="NCBI Taxonomy" id="229202"/>
    <lineage>
        <taxon>Eukaryota</taxon>
        <taxon>Viridiplantae</taxon>
        <taxon>Streptophyta</taxon>
        <taxon>Embryophyta</taxon>
        <taxon>Tracheophyta</taxon>
        <taxon>Spermatophyta</taxon>
        <taxon>Magnoliopsida</taxon>
        <taxon>eudicotyledons</taxon>
        <taxon>Gunneridae</taxon>
        <taxon>Pentapetalae</taxon>
        <taxon>asterids</taxon>
        <taxon>Ericales</taxon>
        <taxon>Ericaceae</taxon>
        <taxon>Vaccinioideae</taxon>
        <taxon>Vaccinieae</taxon>
        <taxon>Vaccinium</taxon>
    </lineage>
</organism>